<keyword evidence="2 4" id="KW-0560">Oxidoreductase</keyword>
<comment type="similarity">
    <text evidence="1 2">Belongs to the cytochrome P450 family.</text>
</comment>
<accession>A0ABV9VJL6</accession>
<keyword evidence="2" id="KW-0479">Metal-binding</keyword>
<keyword evidence="2" id="KW-0503">Monooxygenase</keyword>
<dbReference type="EC" id="1.14.-.-" evidence="4"/>
<gene>
    <name evidence="4" type="ORF">ACFPL4_36170</name>
</gene>
<protein>
    <submittedName>
        <fullName evidence="4">Cytochrome P450</fullName>
        <ecNumber evidence="4">1.14.-.-</ecNumber>
    </submittedName>
</protein>
<sequence length="411" mass="44839">MSRPSAVGLAAGTEPLPDFPQLRQCPYQPPPGYRDLREAEGPVVRARLYDGRPTWVVLGHAVARELLIDPRLSSDWSRPDFPSPSPRRKAIQKATILVGMDPPEHSAYRRKLISAFSVRRTRELSESIHRRAGELVDTMLEQGPPAEILSGLALPLSSHTICGILGVPYEDHGYFEEQSALLVSPQVTEDDATGALMNLRTYLTGLVERKEKESEPGDGLLDTLVHRDLAEGSLSRDDVIRLGIILLMAGHETTASMITLSTFTLLQNPRQLAAFRADPAGAGLAVEELLRYLSIGDVAMRIAAEDITVGDVAIRAGDSVMLSTAEINRDAEVFDDADDLDLARGARNHFAFGYGVHQCIGQNLARAEMESALTLLFSRIPGLRLAVPAEQVEIKPAQSGVQGIYELPVAW</sequence>
<dbReference type="Pfam" id="PF00067">
    <property type="entry name" value="p450"/>
    <property type="match status" value="1"/>
</dbReference>
<reference evidence="5" key="1">
    <citation type="journal article" date="2019" name="Int. J. Syst. Evol. Microbiol.">
        <title>The Global Catalogue of Microorganisms (GCM) 10K type strain sequencing project: providing services to taxonomists for standard genome sequencing and annotation.</title>
        <authorList>
            <consortium name="The Broad Institute Genomics Platform"/>
            <consortium name="The Broad Institute Genome Sequencing Center for Infectious Disease"/>
            <person name="Wu L."/>
            <person name="Ma J."/>
        </authorList>
    </citation>
    <scope>NUCLEOTIDE SEQUENCE [LARGE SCALE GENOMIC DNA]</scope>
    <source>
        <strain evidence="5">ICMP 257</strain>
    </source>
</reference>
<comment type="caution">
    <text evidence="4">The sequence shown here is derived from an EMBL/GenBank/DDBJ whole genome shotgun (WGS) entry which is preliminary data.</text>
</comment>
<dbReference type="Gene3D" id="1.10.630.10">
    <property type="entry name" value="Cytochrome P450"/>
    <property type="match status" value="1"/>
</dbReference>
<dbReference type="CDD" id="cd11030">
    <property type="entry name" value="CYP105-like"/>
    <property type="match status" value="1"/>
</dbReference>
<organism evidence="4 5">
    <name type="scientific">Streptomyces atroolivaceus</name>
    <dbReference type="NCBI Taxonomy" id="66869"/>
    <lineage>
        <taxon>Bacteria</taxon>
        <taxon>Bacillati</taxon>
        <taxon>Actinomycetota</taxon>
        <taxon>Actinomycetes</taxon>
        <taxon>Kitasatosporales</taxon>
        <taxon>Streptomycetaceae</taxon>
        <taxon>Streptomyces</taxon>
    </lineage>
</organism>
<dbReference type="PANTHER" id="PTHR46696">
    <property type="entry name" value="P450, PUTATIVE (EUROFUNG)-RELATED"/>
    <property type="match status" value="1"/>
</dbReference>
<dbReference type="InterPro" id="IPR002397">
    <property type="entry name" value="Cyt_P450_B"/>
</dbReference>
<evidence type="ECO:0000313" key="5">
    <source>
        <dbReference type="Proteomes" id="UP001595908"/>
    </source>
</evidence>
<evidence type="ECO:0000313" key="4">
    <source>
        <dbReference type="EMBL" id="MFC4983691.1"/>
    </source>
</evidence>
<dbReference type="EMBL" id="JBHSJE010000023">
    <property type="protein sequence ID" value="MFC4983691.1"/>
    <property type="molecule type" value="Genomic_DNA"/>
</dbReference>
<dbReference type="PRINTS" id="PR00359">
    <property type="entry name" value="BP450"/>
</dbReference>
<dbReference type="InterPro" id="IPR036396">
    <property type="entry name" value="Cyt_P450_sf"/>
</dbReference>
<dbReference type="SUPFAM" id="SSF48264">
    <property type="entry name" value="Cytochrome P450"/>
    <property type="match status" value="1"/>
</dbReference>
<dbReference type="PRINTS" id="PR00385">
    <property type="entry name" value="P450"/>
</dbReference>
<evidence type="ECO:0000256" key="3">
    <source>
        <dbReference type="SAM" id="MobiDB-lite"/>
    </source>
</evidence>
<keyword evidence="5" id="KW-1185">Reference proteome</keyword>
<dbReference type="InterPro" id="IPR017972">
    <property type="entry name" value="Cyt_P450_CS"/>
</dbReference>
<keyword evidence="2" id="KW-0349">Heme</keyword>
<evidence type="ECO:0000256" key="2">
    <source>
        <dbReference type="RuleBase" id="RU000461"/>
    </source>
</evidence>
<dbReference type="InterPro" id="IPR001128">
    <property type="entry name" value="Cyt_P450"/>
</dbReference>
<dbReference type="PROSITE" id="PS00086">
    <property type="entry name" value="CYTOCHROME_P450"/>
    <property type="match status" value="1"/>
</dbReference>
<name>A0ABV9VJL6_STRAZ</name>
<dbReference type="PANTHER" id="PTHR46696:SF1">
    <property type="entry name" value="CYTOCHROME P450 YJIB-RELATED"/>
    <property type="match status" value="1"/>
</dbReference>
<dbReference type="GO" id="GO:0016491">
    <property type="term" value="F:oxidoreductase activity"/>
    <property type="evidence" value="ECO:0007669"/>
    <property type="project" value="UniProtKB-KW"/>
</dbReference>
<evidence type="ECO:0000256" key="1">
    <source>
        <dbReference type="ARBA" id="ARBA00010617"/>
    </source>
</evidence>
<proteinExistence type="inferred from homology"/>
<keyword evidence="2" id="KW-0408">Iron</keyword>
<dbReference type="RefSeq" id="WP_051710281.1">
    <property type="nucleotide sequence ID" value="NZ_JBFBDJ010000035.1"/>
</dbReference>
<dbReference type="Proteomes" id="UP001595908">
    <property type="component" value="Unassembled WGS sequence"/>
</dbReference>
<feature type="region of interest" description="Disordered" evidence="3">
    <location>
        <begin position="1"/>
        <end position="20"/>
    </location>
</feature>
<dbReference type="GeneID" id="31237679"/>